<dbReference type="PANTHER" id="PTHR43344:SF13">
    <property type="entry name" value="PHOSPHATASE RV3661-RELATED"/>
    <property type="match status" value="1"/>
</dbReference>
<dbReference type="CDD" id="cd02612">
    <property type="entry name" value="HAD_PGPPase"/>
    <property type="match status" value="1"/>
</dbReference>
<accession>A0ABY6F519</accession>
<dbReference type="NCBIfam" id="TIGR01488">
    <property type="entry name" value="HAD-SF-IB"/>
    <property type="match status" value="1"/>
</dbReference>
<name>A0ABY6F519_9GAMM</name>
<evidence type="ECO:0000256" key="3">
    <source>
        <dbReference type="ARBA" id="ARBA00022842"/>
    </source>
</evidence>
<gene>
    <name evidence="4" type="ORF">LU297_01705</name>
</gene>
<dbReference type="SUPFAM" id="SSF56784">
    <property type="entry name" value="HAD-like"/>
    <property type="match status" value="1"/>
</dbReference>
<dbReference type="InterPro" id="IPR023214">
    <property type="entry name" value="HAD_sf"/>
</dbReference>
<dbReference type="PANTHER" id="PTHR43344">
    <property type="entry name" value="PHOSPHOSERINE PHOSPHATASE"/>
    <property type="match status" value="1"/>
</dbReference>
<keyword evidence="2 4" id="KW-0378">Hydrolase</keyword>
<dbReference type="InterPro" id="IPR006385">
    <property type="entry name" value="HAD_hydro_SerB1"/>
</dbReference>
<dbReference type="EMBL" id="CP089977">
    <property type="protein sequence ID" value="UXZ05193.1"/>
    <property type="molecule type" value="Genomic_DNA"/>
</dbReference>
<protein>
    <submittedName>
        <fullName evidence="4">HAD-IB family hydrolase</fullName>
    </submittedName>
</protein>
<evidence type="ECO:0000313" key="5">
    <source>
        <dbReference type="Proteomes" id="UP001063782"/>
    </source>
</evidence>
<dbReference type="Proteomes" id="UP001063782">
    <property type="component" value="Chromosome"/>
</dbReference>
<dbReference type="RefSeq" id="WP_263076693.1">
    <property type="nucleotide sequence ID" value="NZ_CP089977.1"/>
</dbReference>
<proteinExistence type="predicted"/>
<keyword evidence="1" id="KW-0479">Metal-binding</keyword>
<dbReference type="Gene3D" id="3.40.50.1000">
    <property type="entry name" value="HAD superfamily/HAD-like"/>
    <property type="match status" value="1"/>
</dbReference>
<keyword evidence="5" id="KW-1185">Reference proteome</keyword>
<evidence type="ECO:0000256" key="1">
    <source>
        <dbReference type="ARBA" id="ARBA00022723"/>
    </source>
</evidence>
<dbReference type="InterPro" id="IPR036412">
    <property type="entry name" value="HAD-like_sf"/>
</dbReference>
<dbReference type="GO" id="GO:0016787">
    <property type="term" value="F:hydrolase activity"/>
    <property type="evidence" value="ECO:0007669"/>
    <property type="project" value="UniProtKB-KW"/>
</dbReference>
<dbReference type="Gene3D" id="1.20.1440.100">
    <property type="entry name" value="SG protein - dephosphorylation function"/>
    <property type="match status" value="1"/>
</dbReference>
<keyword evidence="3" id="KW-0460">Magnesium</keyword>
<dbReference type="NCBIfam" id="TIGR01490">
    <property type="entry name" value="HAD-SF-IB-hyp1"/>
    <property type="match status" value="1"/>
</dbReference>
<dbReference type="InterPro" id="IPR050582">
    <property type="entry name" value="HAD-like_SerB"/>
</dbReference>
<evidence type="ECO:0000256" key="2">
    <source>
        <dbReference type="ARBA" id="ARBA00022801"/>
    </source>
</evidence>
<sequence>MANLALFDLDMTLLNMDSDHSWGQFIVEQGLIDAKFYANANDKFYQDYIAGTLDAVEYNEFVAGFLKTQSMSKLHAHRQAYLDSWIKPNMRPLGIQQIHKHRQAGDTVVIISATNDFVVVPIAGLFGIDEKHTLATKLEVIDDAYTGRVADRPNFKEGKLYHLNRLISQYADEGVRFDRLIAYSDSKNDIPLLSFADEAVCVNPDAILTKYAQEQGWRIEDWAMA</sequence>
<dbReference type="Pfam" id="PF12710">
    <property type="entry name" value="HAD"/>
    <property type="match status" value="1"/>
</dbReference>
<organism evidence="4 5">
    <name type="scientific">Moraxella nasicaprae</name>
    <dbReference type="NCBI Taxonomy" id="2904122"/>
    <lineage>
        <taxon>Bacteria</taxon>
        <taxon>Pseudomonadati</taxon>
        <taxon>Pseudomonadota</taxon>
        <taxon>Gammaproteobacteria</taxon>
        <taxon>Moraxellales</taxon>
        <taxon>Moraxellaceae</taxon>
        <taxon>Moraxella</taxon>
    </lineage>
</organism>
<evidence type="ECO:0000313" key="4">
    <source>
        <dbReference type="EMBL" id="UXZ05193.1"/>
    </source>
</evidence>
<reference evidence="4" key="1">
    <citation type="submission" date="2021-12" db="EMBL/GenBank/DDBJ databases">
        <title>taxonomy of Moraxella sp. ZY201224.</title>
        <authorList>
            <person name="Li F."/>
        </authorList>
    </citation>
    <scope>NUCLEOTIDE SEQUENCE</scope>
    <source>
        <strain evidence="4">ZY201224</strain>
    </source>
</reference>